<feature type="region of interest" description="Disordered" evidence="3">
    <location>
        <begin position="236"/>
        <end position="317"/>
    </location>
</feature>
<evidence type="ECO:0000256" key="3">
    <source>
        <dbReference type="SAM" id="MobiDB-lite"/>
    </source>
</evidence>
<dbReference type="Gene3D" id="1.10.287.1490">
    <property type="match status" value="2"/>
</dbReference>
<protein>
    <submittedName>
        <fullName evidence="4">Uncharacterized protein</fullName>
    </submittedName>
</protein>
<dbReference type="Proteomes" id="UP001516023">
    <property type="component" value="Unassembled WGS sequence"/>
</dbReference>
<dbReference type="PANTHER" id="PTHR32083">
    <property type="entry name" value="CILIA AND FLAGELLA-ASSOCIATED PROTEIN 58-RELATED"/>
    <property type="match status" value="1"/>
</dbReference>
<keyword evidence="1 2" id="KW-0175">Coiled coil</keyword>
<evidence type="ECO:0000313" key="4">
    <source>
        <dbReference type="EMBL" id="KAL3786445.1"/>
    </source>
</evidence>
<feature type="coiled-coil region" evidence="2">
    <location>
        <begin position="1492"/>
        <end position="1526"/>
    </location>
</feature>
<sequence>MNRREQNFSQNEYRSQGFVERFELLPDLHDEDSIFSDSSSDDKTSKCNARSNDGDFVAVHVTNQSDLSCISVPKLQPREDPKYFSTNFSLCTLRRKLEEEALLEAMSSPGKSVRQCQTAEATLITSSEHTNAQLLLRDGDVKTKTALSSRDASDFDGSGRRGISQPPCLGRGHRGNDNDTPFSHRSASLQPGPRRTTTSAFTEIGRQSPPDEIDKNVRRPHSDRAQIFGTYIHSTSAPHIELSPKPCESSDLEAMPSSCESTSQSSYDSEIKYHTTSKARSSSCHSTAYTAETSTADISSKDSSDSSEKSKDASIGADEYELSDAPVDTSPATVIFNHVKCEGVNIKGSISDRESGGARTPRSALLEKCGWSHHHRFARHRAASSFNATAKQPVTIVPLHHLSSAIVVNNGYMHDEVAMLEEKRALVTELDELKQWKTRILEELSSNTQEVETLKQCAANHASEVELMKNQAAKMAELHVEELSRLNSQVSILQNRCDEKQGVIESNTAEIRELQSVVEGTRSLLHARDMELFTKNQVIDDKNAEIVELKSELTSMMNEKIAISEEHGDLKSWKVVAEKSMDDSAQKILAQSNKNEELKELIKELEAQLKSLNQKNDEYSSDIANLKSTLESKCANNDKLRAEVEESRRVVAECRDEISSLRCERGSLLTEIETAHLTILESTREISSLRADIDRQVIDSAALSAEIVRYEAKVTSLVAELDSNKVASKELSTQIPTHQDHFKTAESIIHEFRDEAFALRTKLESSEATNKTLNEQIARYQEQLKVAENVITETREENSALTAELDSVICENESLRKNITEQKGCDGCRRSSSEDELRAEINELKSLQESAETSLAYRRKETEVLSKQNQELRDQRESWKERFEAKALEYERLLLETGGHKKEIEAMKATLAETLDRNTSLEETLGSELERLQQQLLVEKEEYEGSLSLFKANASTEISMLEGEIFAKTSEITELTGELENQCAEISTLHSELVSAQQNLVDTENEIDELERLLAQSKTVIESREVELQSKTDECDHLAAEIIAYQKKQKEADHDYISLRLKFESLGDLSEQLTKSKNECKMLKVKVSELEQQRSNEEMVLINYEITTLKEANAVLSLKVKDLENEILRCRDEVKLKNNETRLLLGDLTESRAKCEELQLTVNSKSEKICQLQNIVNSLHHNVTSVSNELEEYKRVITSKNKSLEADVASKSEEILKLKSQVSDLDTEIQKLQSDIHKCKEELTAERGQRLDALRQLRQEVHAKEVEISEKIIEIKNASTEASQAEARYMAAKLLNETLSVERDELTHWKHGAEEKLKQQASHIEDLTSQASSLRNRCDEHEGFIKEQKEYIEDLEHRLKSTTFVVSRFEEDFIATSKEISSLKDEVKSKQAELDALNDKVTELRVWKEEASAKIQSKDKDMKILTSAKNDLESKIRELSSREKSLLSQLSTVNDEKMALAKSSLDMAEAYEEKMKSLKIAAERAGMLEMDLKHQRCKHEQAQHAVKTLEKALLAVEKERKKLLHQSPSPE</sequence>
<name>A0ABD3PEC3_9STRA</name>
<proteinExistence type="predicted"/>
<evidence type="ECO:0000313" key="5">
    <source>
        <dbReference type="Proteomes" id="UP001516023"/>
    </source>
</evidence>
<keyword evidence="5" id="KW-1185">Reference proteome</keyword>
<feature type="compositionally biased region" description="Polar residues" evidence="3">
    <location>
        <begin position="178"/>
        <end position="201"/>
    </location>
</feature>
<accession>A0ABD3PEC3</accession>
<reference evidence="4 5" key="1">
    <citation type="journal article" date="2020" name="G3 (Bethesda)">
        <title>Improved Reference Genome for Cyclotella cryptica CCMP332, a Model for Cell Wall Morphogenesis, Salinity Adaptation, and Lipid Production in Diatoms (Bacillariophyta).</title>
        <authorList>
            <person name="Roberts W.R."/>
            <person name="Downey K.M."/>
            <person name="Ruck E.C."/>
            <person name="Traller J.C."/>
            <person name="Alverson A.J."/>
        </authorList>
    </citation>
    <scope>NUCLEOTIDE SEQUENCE [LARGE SCALE GENOMIC DNA]</scope>
    <source>
        <strain evidence="4 5">CCMP332</strain>
    </source>
</reference>
<feature type="coiled-coil region" evidence="2">
    <location>
        <begin position="1073"/>
        <end position="1140"/>
    </location>
</feature>
<organism evidence="4 5">
    <name type="scientific">Cyclotella cryptica</name>
    <dbReference type="NCBI Taxonomy" id="29204"/>
    <lineage>
        <taxon>Eukaryota</taxon>
        <taxon>Sar</taxon>
        <taxon>Stramenopiles</taxon>
        <taxon>Ochrophyta</taxon>
        <taxon>Bacillariophyta</taxon>
        <taxon>Coscinodiscophyceae</taxon>
        <taxon>Thalassiosirophycidae</taxon>
        <taxon>Stephanodiscales</taxon>
        <taxon>Stephanodiscaceae</taxon>
        <taxon>Cyclotella</taxon>
    </lineage>
</organism>
<dbReference type="EMBL" id="JABMIG020000194">
    <property type="protein sequence ID" value="KAL3786445.1"/>
    <property type="molecule type" value="Genomic_DNA"/>
</dbReference>
<feature type="region of interest" description="Disordered" evidence="3">
    <location>
        <begin position="147"/>
        <end position="219"/>
    </location>
</feature>
<feature type="coiled-coil region" evidence="2">
    <location>
        <begin position="986"/>
        <end position="1027"/>
    </location>
</feature>
<feature type="coiled-coil region" evidence="2">
    <location>
        <begin position="1201"/>
        <end position="1337"/>
    </location>
</feature>
<evidence type="ECO:0000256" key="1">
    <source>
        <dbReference type="ARBA" id="ARBA00023054"/>
    </source>
</evidence>
<feature type="compositionally biased region" description="Basic and acidic residues" evidence="3">
    <location>
        <begin position="299"/>
        <end position="312"/>
    </location>
</feature>
<gene>
    <name evidence="4" type="ORF">HJC23_011026</name>
</gene>
<feature type="coiled-coil region" evidence="2">
    <location>
        <begin position="1380"/>
        <end position="1449"/>
    </location>
</feature>
<dbReference type="PANTHER" id="PTHR32083:SF48">
    <property type="entry name" value="TRANS-GOLGI NETWORK-LOCALIZED SYP41-INTERACTING PROTEIN 1"/>
    <property type="match status" value="1"/>
</dbReference>
<feature type="compositionally biased region" description="Polar residues" evidence="3">
    <location>
        <begin position="258"/>
        <end position="292"/>
    </location>
</feature>
<comment type="caution">
    <text evidence="4">The sequence shown here is derived from an EMBL/GenBank/DDBJ whole genome shotgun (WGS) entry which is preliminary data.</text>
</comment>
<feature type="coiled-coil region" evidence="2">
    <location>
        <begin position="588"/>
        <end position="664"/>
    </location>
</feature>
<evidence type="ECO:0000256" key="2">
    <source>
        <dbReference type="SAM" id="Coils"/>
    </source>
</evidence>
<feature type="coiled-coil region" evidence="2">
    <location>
        <begin position="763"/>
        <end position="942"/>
    </location>
</feature>